<comment type="caution">
    <text evidence="2">The sequence shown here is derived from an EMBL/GenBank/DDBJ whole genome shotgun (WGS) entry which is preliminary data.</text>
</comment>
<reference evidence="2 3" key="1">
    <citation type="submission" date="2023-07" db="EMBL/GenBank/DDBJ databases">
        <title>Genomic Encyclopedia of Type Strains, Phase IV (KMG-IV): sequencing the most valuable type-strain genomes for metagenomic binning, comparative biology and taxonomic classification.</title>
        <authorList>
            <person name="Goeker M."/>
        </authorList>
    </citation>
    <scope>NUCLEOTIDE SEQUENCE [LARGE SCALE GENOMIC DNA]</scope>
    <source>
        <strain evidence="2 3">NIO-1023</strain>
    </source>
</reference>
<proteinExistence type="predicted"/>
<keyword evidence="3" id="KW-1185">Reference proteome</keyword>
<organism evidence="2 3">
    <name type="scientific">Deinococcus enclensis</name>
    <dbReference type="NCBI Taxonomy" id="1049582"/>
    <lineage>
        <taxon>Bacteria</taxon>
        <taxon>Thermotogati</taxon>
        <taxon>Deinococcota</taxon>
        <taxon>Deinococci</taxon>
        <taxon>Deinococcales</taxon>
        <taxon>Deinococcaceae</taxon>
        <taxon>Deinococcus</taxon>
    </lineage>
</organism>
<dbReference type="RefSeq" id="WP_307466811.1">
    <property type="nucleotide sequence ID" value="NZ_JAURUR010000009.1"/>
</dbReference>
<name>A0ABT9MEZ6_9DEIO</name>
<sequence length="213" mass="23287">MHRVLPLLTVFLTLSAALAGGGEAPTVTLNNPNCHPVIGTVTFRTSTDPAASRRLAQLFAQDQADRAVQPIDWSKVIPADQARRSETLQLLNAGRLSQGEDFYHAAFLFQHGDCPQHYELANLLAQQAMRRGYSPAGWLYAATFDRWMLSLGRPQTYGTQFVTEPEGCGVKLATYDPATTDAERTRYGAPTLAVALRQADKLSALCNARQKGP</sequence>
<dbReference type="Proteomes" id="UP001232163">
    <property type="component" value="Unassembled WGS sequence"/>
</dbReference>
<evidence type="ECO:0000313" key="2">
    <source>
        <dbReference type="EMBL" id="MDP9765178.1"/>
    </source>
</evidence>
<feature type="signal peptide" evidence="1">
    <location>
        <begin position="1"/>
        <end position="19"/>
    </location>
</feature>
<keyword evidence="1" id="KW-0732">Signal</keyword>
<evidence type="ECO:0000313" key="3">
    <source>
        <dbReference type="Proteomes" id="UP001232163"/>
    </source>
</evidence>
<accession>A0ABT9MEZ6</accession>
<dbReference type="EMBL" id="JAURUR010000009">
    <property type="protein sequence ID" value="MDP9765178.1"/>
    <property type="molecule type" value="Genomic_DNA"/>
</dbReference>
<protein>
    <submittedName>
        <fullName evidence="2">Uncharacterized protein</fullName>
    </submittedName>
</protein>
<evidence type="ECO:0000256" key="1">
    <source>
        <dbReference type="SAM" id="SignalP"/>
    </source>
</evidence>
<feature type="chain" id="PRO_5045802522" evidence="1">
    <location>
        <begin position="20"/>
        <end position="213"/>
    </location>
</feature>
<gene>
    <name evidence="2" type="ORF">QO006_002626</name>
</gene>